<protein>
    <submittedName>
        <fullName evidence="8">Uncharacterized protein</fullName>
    </submittedName>
</protein>
<evidence type="ECO:0000256" key="4">
    <source>
        <dbReference type="ARBA" id="ARBA00022759"/>
    </source>
</evidence>
<evidence type="ECO:0000256" key="1">
    <source>
        <dbReference type="ARBA" id="ARBA00006620"/>
    </source>
</evidence>
<evidence type="ECO:0000256" key="2">
    <source>
        <dbReference type="ARBA" id="ARBA00022649"/>
    </source>
</evidence>
<evidence type="ECO:0000256" key="6">
    <source>
        <dbReference type="ARBA" id="ARBA00022884"/>
    </source>
</evidence>
<evidence type="ECO:0000256" key="3">
    <source>
        <dbReference type="ARBA" id="ARBA00022722"/>
    </source>
</evidence>
<keyword evidence="6" id="KW-0694">RNA-binding</keyword>
<organism evidence="8 9">
    <name type="scientific">Clostridium sulfidigenes</name>
    <dbReference type="NCBI Taxonomy" id="318464"/>
    <lineage>
        <taxon>Bacteria</taxon>
        <taxon>Bacillati</taxon>
        <taxon>Bacillota</taxon>
        <taxon>Clostridia</taxon>
        <taxon>Eubacteriales</taxon>
        <taxon>Clostridiaceae</taxon>
        <taxon>Clostridium</taxon>
    </lineage>
</organism>
<name>A0A084J9J8_9CLOT</name>
<reference evidence="8 9" key="1">
    <citation type="submission" date="2014-07" db="EMBL/GenBank/DDBJ databases">
        <title>Draft genome of Clostridium sulfidigenes 113A isolated from sediments associated with methane hydrate from Krishna Godavari basin.</title>
        <authorList>
            <person name="Honkalas V.S."/>
            <person name="Dabir A.P."/>
            <person name="Arora P."/>
            <person name="Dhakephalkar P.K."/>
        </authorList>
    </citation>
    <scope>NUCLEOTIDE SEQUENCE [LARGE SCALE GENOMIC DNA]</scope>
    <source>
        <strain evidence="8 9">113A</strain>
    </source>
</reference>
<evidence type="ECO:0000313" key="9">
    <source>
        <dbReference type="Proteomes" id="UP000028542"/>
    </source>
</evidence>
<dbReference type="RefSeq" id="WP_035133986.1">
    <property type="nucleotide sequence ID" value="NZ_JPMD01000032.1"/>
</dbReference>
<comment type="caution">
    <text evidence="8">The sequence shown here is derived from an EMBL/GenBank/DDBJ whole genome shotgun (WGS) entry which is preliminary data.</text>
</comment>
<dbReference type="Proteomes" id="UP000028542">
    <property type="component" value="Unassembled WGS sequence"/>
</dbReference>
<dbReference type="Pfam" id="PF07927">
    <property type="entry name" value="HicA_toxin"/>
    <property type="match status" value="1"/>
</dbReference>
<dbReference type="EMBL" id="JPMD01000032">
    <property type="protein sequence ID" value="KEZ85632.1"/>
    <property type="molecule type" value="Genomic_DNA"/>
</dbReference>
<dbReference type="eggNOG" id="ENOG503280D">
    <property type="taxonomic scope" value="Bacteria"/>
</dbReference>
<dbReference type="Gene3D" id="3.30.920.30">
    <property type="entry name" value="Hypothetical protein"/>
    <property type="match status" value="1"/>
</dbReference>
<gene>
    <name evidence="8" type="ORF">IO99_13220</name>
</gene>
<evidence type="ECO:0000313" key="8">
    <source>
        <dbReference type="EMBL" id="KEZ85632.1"/>
    </source>
</evidence>
<keyword evidence="9" id="KW-1185">Reference proteome</keyword>
<keyword evidence="2" id="KW-1277">Toxin-antitoxin system</keyword>
<dbReference type="InterPro" id="IPR012933">
    <property type="entry name" value="HicA_mRNA_interferase"/>
</dbReference>
<proteinExistence type="inferred from homology"/>
<evidence type="ECO:0000256" key="7">
    <source>
        <dbReference type="ARBA" id="ARBA00023016"/>
    </source>
</evidence>
<keyword evidence="4" id="KW-0255">Endonuclease</keyword>
<dbReference type="AlphaFoldDB" id="A0A084J9J8"/>
<sequence>MKKKEIKELIRKKIYKYYNIDTLIQLANDTVYDIILEYIEEMDKSIEVAKVQTNMLVCKIQDLDSKNKVEYDNFISEFENISNDFMENIVKFNQAIYNGKDIIYEILYDMINKSYQAGNDITDDTIKRRLSIEEKKLKNRFIGNLAVFKSYLKDKVDSVANDIEFIEDIVNKKDKKYDELIKKQNEKLIRNETVLNQAIKNEKYKKVFEYRDLAKLAESMNFEIVRYNGDHAIYEHRITKETLPIPVRTLGNGLSFQIQKQLREKSKLKKVY</sequence>
<evidence type="ECO:0000256" key="5">
    <source>
        <dbReference type="ARBA" id="ARBA00022801"/>
    </source>
</evidence>
<keyword evidence="7" id="KW-0346">Stress response</keyword>
<keyword evidence="5" id="KW-0378">Hydrolase</keyword>
<dbReference type="InterPro" id="IPR038570">
    <property type="entry name" value="HicA_sf"/>
</dbReference>
<dbReference type="SUPFAM" id="SSF54786">
    <property type="entry name" value="YcfA/nrd intein domain"/>
    <property type="match status" value="1"/>
</dbReference>
<comment type="similarity">
    <text evidence="1">Belongs to the HicA mRNA interferase family.</text>
</comment>
<accession>A0A084J9J8</accession>
<keyword evidence="3" id="KW-0540">Nuclease</keyword>